<dbReference type="GO" id="GO:0006633">
    <property type="term" value="P:fatty acid biosynthetic process"/>
    <property type="evidence" value="ECO:0007669"/>
    <property type="project" value="UniProtKB-KW"/>
</dbReference>
<dbReference type="SUPFAM" id="SSF56059">
    <property type="entry name" value="Glutathione synthetase ATP-binding domain-like"/>
    <property type="match status" value="1"/>
</dbReference>
<keyword evidence="17" id="KW-1185">Reference proteome</keyword>
<evidence type="ECO:0000256" key="11">
    <source>
        <dbReference type="ARBA" id="ARBA00048600"/>
    </source>
</evidence>
<protein>
    <recommendedName>
        <fullName evidence="4 13">Biotin carboxylase</fullName>
        <ecNumber evidence="4 13">6.3.4.14</ecNumber>
    </recommendedName>
    <alternativeName>
        <fullName evidence="13">Acetyl-coenzyme A carboxylase biotin carboxylase subunit A</fullName>
    </alternativeName>
</protein>
<keyword evidence="13" id="KW-0443">Lipid metabolism</keyword>
<keyword evidence="8 12" id="KW-0067">ATP-binding</keyword>
<dbReference type="PANTHER" id="PTHR48095:SF2">
    <property type="entry name" value="BIOTIN CARBOXYLASE, CHLOROPLASTIC"/>
    <property type="match status" value="1"/>
</dbReference>
<dbReference type="SMART" id="SM00878">
    <property type="entry name" value="Biotin_carb_C"/>
    <property type="match status" value="1"/>
</dbReference>
<name>A0A4R8GTS7_9FIRM</name>
<keyword evidence="9" id="KW-0460">Magnesium</keyword>
<dbReference type="FunFam" id="3.30.1490.20:FF:000018">
    <property type="entry name" value="Biotin carboxylase"/>
    <property type="match status" value="1"/>
</dbReference>
<dbReference type="InterPro" id="IPR005479">
    <property type="entry name" value="CPAse_ATP-bd"/>
</dbReference>
<feature type="domain" description="Biotin carboxylation" evidence="15">
    <location>
        <begin position="1"/>
        <end position="446"/>
    </location>
</feature>
<dbReference type="InterPro" id="IPR016185">
    <property type="entry name" value="PreATP-grasp_dom_sf"/>
</dbReference>
<evidence type="ECO:0000256" key="5">
    <source>
        <dbReference type="ARBA" id="ARBA00022598"/>
    </source>
</evidence>
<keyword evidence="5 13" id="KW-0436">Ligase</keyword>
<evidence type="ECO:0000313" key="16">
    <source>
        <dbReference type="EMBL" id="TDX48239.1"/>
    </source>
</evidence>
<dbReference type="NCBIfam" id="TIGR00514">
    <property type="entry name" value="accC"/>
    <property type="match status" value="1"/>
</dbReference>
<evidence type="ECO:0000256" key="2">
    <source>
        <dbReference type="ARBA" id="ARBA00004956"/>
    </source>
</evidence>
<evidence type="ECO:0000256" key="7">
    <source>
        <dbReference type="ARBA" id="ARBA00022741"/>
    </source>
</evidence>
<comment type="catalytic activity">
    <reaction evidence="11 13">
        <text>N(6)-biotinyl-L-lysyl-[protein] + hydrogencarbonate + ATP = N(6)-carboxybiotinyl-L-lysyl-[protein] + ADP + phosphate + H(+)</text>
        <dbReference type="Rhea" id="RHEA:13501"/>
        <dbReference type="Rhea" id="RHEA-COMP:10505"/>
        <dbReference type="Rhea" id="RHEA-COMP:10506"/>
        <dbReference type="ChEBI" id="CHEBI:15378"/>
        <dbReference type="ChEBI" id="CHEBI:17544"/>
        <dbReference type="ChEBI" id="CHEBI:30616"/>
        <dbReference type="ChEBI" id="CHEBI:43474"/>
        <dbReference type="ChEBI" id="CHEBI:83144"/>
        <dbReference type="ChEBI" id="CHEBI:83145"/>
        <dbReference type="ChEBI" id="CHEBI:456216"/>
        <dbReference type="EC" id="6.3.4.14"/>
    </reaction>
</comment>
<evidence type="ECO:0000256" key="13">
    <source>
        <dbReference type="RuleBase" id="RU365063"/>
    </source>
</evidence>
<reference evidence="16 17" key="1">
    <citation type="submission" date="2019-03" db="EMBL/GenBank/DDBJ databases">
        <title>Subsurface microbial communities from deep shales in Ohio and West Virginia, USA.</title>
        <authorList>
            <person name="Wrighton K."/>
        </authorList>
    </citation>
    <scope>NUCLEOTIDE SEQUENCE [LARGE SCALE GENOMIC DNA]</scope>
    <source>
        <strain evidence="16 17">MSL 6dP</strain>
    </source>
</reference>
<comment type="caution">
    <text evidence="16">The sequence shown here is derived from an EMBL/GenBank/DDBJ whole genome shotgun (WGS) entry which is preliminary data.</text>
</comment>
<evidence type="ECO:0000313" key="17">
    <source>
        <dbReference type="Proteomes" id="UP000295832"/>
    </source>
</evidence>
<dbReference type="RefSeq" id="WP_018249950.1">
    <property type="nucleotide sequence ID" value="NZ_SOEG01000031.1"/>
</dbReference>
<dbReference type="NCBIfam" id="NF006367">
    <property type="entry name" value="PRK08591.1"/>
    <property type="match status" value="1"/>
</dbReference>
<dbReference type="UniPathway" id="UPA00655">
    <property type="reaction ID" value="UER00711"/>
</dbReference>
<dbReference type="InterPro" id="IPR011761">
    <property type="entry name" value="ATP-grasp"/>
</dbReference>
<dbReference type="InterPro" id="IPR004549">
    <property type="entry name" value="Acetyl_CoA_COase_biotin_COase"/>
</dbReference>
<dbReference type="InterPro" id="IPR005482">
    <property type="entry name" value="Biotin_COase_C"/>
</dbReference>
<organism evidence="16 17">
    <name type="scientific">Orenia marismortui</name>
    <dbReference type="NCBI Taxonomy" id="46469"/>
    <lineage>
        <taxon>Bacteria</taxon>
        <taxon>Bacillati</taxon>
        <taxon>Bacillota</taxon>
        <taxon>Clostridia</taxon>
        <taxon>Halanaerobiales</taxon>
        <taxon>Halobacteroidaceae</taxon>
        <taxon>Orenia</taxon>
    </lineage>
</organism>
<keyword evidence="13" id="KW-0276">Fatty acid metabolism</keyword>
<dbReference type="NCBIfam" id="NF006406">
    <property type="entry name" value="PRK08654.1"/>
    <property type="match status" value="1"/>
</dbReference>
<dbReference type="GO" id="GO:2001295">
    <property type="term" value="P:malonyl-CoA biosynthetic process"/>
    <property type="evidence" value="ECO:0007669"/>
    <property type="project" value="UniProtKB-UniPathway"/>
</dbReference>
<sequence length="451" mass="49851">MFNKILIANRGEIALRIIRACRDLGIKSVAVYSEADKDSLHVKYADEAYCIGPAASNKSYLDIPSLISVAEIAHADAIHPGYGFLSENAHFAEVCEECGFKFIGPSPEHINKMGDKSIARETMINAGVPVVPGTEGAIESQEQAVEIAEEIGYPVIVKASFGGGGRGMRVANNKGELVKAIQTASSEAEAAFGNAEVYLEKYVQNPRHIEFQILADEHGNVVHLGERDCSIQRRHQKVIEEAPSPAIDPKLREKMGEAAIKAAKAVDYYNAGTVEMLLDKNGDFYFIEMNTRIQVEHPVTELVTGIDIVKEQIRIAQGEELGYSQEDIIIEGASIECRINAEDPSKNFRPSPGKINNYLVPGGIGVRVDSCAYPNYMIPPFYDSMVAKLITFGKDREEARKRMLRALAEYDIDGIETTIPFHKEVLNNQQFIKGEFDTSFIAKYIMDPKED</sequence>
<evidence type="ECO:0000256" key="8">
    <source>
        <dbReference type="ARBA" id="ARBA00022840"/>
    </source>
</evidence>
<keyword evidence="6" id="KW-0479">Metal-binding</keyword>
<dbReference type="SUPFAM" id="SSF51246">
    <property type="entry name" value="Rudiment single hybrid motif"/>
    <property type="match status" value="1"/>
</dbReference>
<evidence type="ECO:0000259" key="14">
    <source>
        <dbReference type="PROSITE" id="PS50975"/>
    </source>
</evidence>
<dbReference type="SUPFAM" id="SSF52440">
    <property type="entry name" value="PreATP-grasp domain"/>
    <property type="match status" value="1"/>
</dbReference>
<dbReference type="PANTHER" id="PTHR48095">
    <property type="entry name" value="PYRUVATE CARBOXYLASE SUBUNIT A"/>
    <property type="match status" value="1"/>
</dbReference>
<dbReference type="AlphaFoldDB" id="A0A4R8GTS7"/>
<dbReference type="InterPro" id="IPR011054">
    <property type="entry name" value="Rudment_hybrid_motif"/>
</dbReference>
<evidence type="ECO:0000256" key="10">
    <source>
        <dbReference type="ARBA" id="ARBA00023267"/>
    </source>
</evidence>
<evidence type="ECO:0000256" key="4">
    <source>
        <dbReference type="ARBA" id="ARBA00013263"/>
    </source>
</evidence>
<proteinExistence type="predicted"/>
<dbReference type="PROSITE" id="PS00867">
    <property type="entry name" value="CPSASE_2"/>
    <property type="match status" value="1"/>
</dbReference>
<dbReference type="InterPro" id="IPR011764">
    <property type="entry name" value="Biotin_carboxylation_dom"/>
</dbReference>
<comment type="pathway">
    <text evidence="2 13">Lipid metabolism; malonyl-CoA biosynthesis; malonyl-CoA from acetyl-CoA: step 1/1.</text>
</comment>
<dbReference type="EMBL" id="SOEG01000031">
    <property type="protein sequence ID" value="TDX48239.1"/>
    <property type="molecule type" value="Genomic_DNA"/>
</dbReference>
<keyword evidence="13" id="KW-0275">Fatty acid biosynthesis</keyword>
<dbReference type="NCBIfam" id="NF004085">
    <property type="entry name" value="PRK05586.1"/>
    <property type="match status" value="1"/>
</dbReference>
<dbReference type="Pfam" id="PF02785">
    <property type="entry name" value="Biotin_carb_C"/>
    <property type="match status" value="1"/>
</dbReference>
<dbReference type="InterPro" id="IPR051602">
    <property type="entry name" value="ACC_Biotin_Carboxylase"/>
</dbReference>
<dbReference type="PROSITE" id="PS50979">
    <property type="entry name" value="BC"/>
    <property type="match status" value="1"/>
</dbReference>
<dbReference type="Pfam" id="PF00289">
    <property type="entry name" value="Biotin_carb_N"/>
    <property type="match status" value="1"/>
</dbReference>
<dbReference type="Proteomes" id="UP000295832">
    <property type="component" value="Unassembled WGS sequence"/>
</dbReference>
<dbReference type="FunFam" id="3.30.470.20:FF:000028">
    <property type="entry name" value="Methylcrotonoyl-CoA carboxylase subunit alpha, mitochondrial"/>
    <property type="match status" value="1"/>
</dbReference>
<gene>
    <name evidence="16" type="ORF">C7959_1314</name>
</gene>
<evidence type="ECO:0000256" key="12">
    <source>
        <dbReference type="PROSITE-ProRule" id="PRU00409"/>
    </source>
</evidence>
<dbReference type="EC" id="6.3.4.14" evidence="4 13"/>
<evidence type="ECO:0000256" key="1">
    <source>
        <dbReference type="ARBA" id="ARBA00003761"/>
    </source>
</evidence>
<dbReference type="InterPro" id="IPR005481">
    <property type="entry name" value="BC-like_N"/>
</dbReference>
<keyword evidence="7 12" id="KW-0547">Nucleotide-binding</keyword>
<comment type="function">
    <text evidence="1 13">This protein is a component of the acetyl coenzyme A carboxylase complex; first, biotin carboxylase catalyzes the carboxylation of the carrier protein and then the transcarboxylase transfers the carboxyl group to form malonyl-CoA.</text>
</comment>
<dbReference type="FunFam" id="3.40.50.20:FF:000010">
    <property type="entry name" value="Propionyl-CoA carboxylase subunit alpha"/>
    <property type="match status" value="1"/>
</dbReference>
<dbReference type="GO" id="GO:0004075">
    <property type="term" value="F:biotin carboxylase activity"/>
    <property type="evidence" value="ECO:0007669"/>
    <property type="project" value="UniProtKB-EC"/>
</dbReference>
<evidence type="ECO:0000256" key="6">
    <source>
        <dbReference type="ARBA" id="ARBA00022723"/>
    </source>
</evidence>
<evidence type="ECO:0000256" key="3">
    <source>
        <dbReference type="ARBA" id="ARBA00011750"/>
    </source>
</evidence>
<evidence type="ECO:0000259" key="15">
    <source>
        <dbReference type="PROSITE" id="PS50979"/>
    </source>
</evidence>
<dbReference type="PROSITE" id="PS00866">
    <property type="entry name" value="CPSASE_1"/>
    <property type="match status" value="1"/>
</dbReference>
<keyword evidence="13" id="KW-0444">Lipid biosynthesis</keyword>
<feature type="domain" description="ATP-grasp" evidence="14">
    <location>
        <begin position="120"/>
        <end position="317"/>
    </location>
</feature>
<comment type="subunit">
    <text evidence="3 13">Acetyl-CoA carboxylase is a heterohexamer of biotin carboxyl carrier protein, biotin carboxylase and the two subunits of carboxyl transferase in a 2:2 complex.</text>
</comment>
<keyword evidence="10 13" id="KW-0092">Biotin</keyword>
<dbReference type="PROSITE" id="PS50975">
    <property type="entry name" value="ATP_GRASP"/>
    <property type="match status" value="1"/>
</dbReference>
<dbReference type="Gene3D" id="3.30.470.20">
    <property type="entry name" value="ATP-grasp fold, B domain"/>
    <property type="match status" value="1"/>
</dbReference>
<accession>A0A4R8GTS7</accession>
<dbReference type="GO" id="GO:0005524">
    <property type="term" value="F:ATP binding"/>
    <property type="evidence" value="ECO:0007669"/>
    <property type="project" value="UniProtKB-UniRule"/>
</dbReference>
<dbReference type="Pfam" id="PF02786">
    <property type="entry name" value="CPSase_L_D2"/>
    <property type="match status" value="1"/>
</dbReference>
<dbReference type="STRING" id="926561.GCA_000379025_02815"/>
<evidence type="ECO:0000256" key="9">
    <source>
        <dbReference type="ARBA" id="ARBA00022842"/>
    </source>
</evidence>
<dbReference type="GO" id="GO:0046872">
    <property type="term" value="F:metal ion binding"/>
    <property type="evidence" value="ECO:0007669"/>
    <property type="project" value="UniProtKB-KW"/>
</dbReference>